<comment type="caution">
    <text evidence="1">The sequence shown here is derived from an EMBL/GenBank/DDBJ whole genome shotgun (WGS) entry which is preliminary data.</text>
</comment>
<proteinExistence type="predicted"/>
<evidence type="ECO:0000313" key="1">
    <source>
        <dbReference type="EMBL" id="MCS2160358.1"/>
    </source>
</evidence>
<protein>
    <submittedName>
        <fullName evidence="1">Uncharacterized protein</fullName>
    </submittedName>
</protein>
<dbReference type="EMBL" id="JALIGE010000068">
    <property type="protein sequence ID" value="MCS2160358.1"/>
    <property type="molecule type" value="Genomic_DNA"/>
</dbReference>
<organism evidence="1 2">
    <name type="scientific">Scandinavium hiltneri</name>
    <dbReference type="NCBI Taxonomy" id="2926519"/>
    <lineage>
        <taxon>Bacteria</taxon>
        <taxon>Pseudomonadati</taxon>
        <taxon>Pseudomonadota</taxon>
        <taxon>Gammaproteobacteria</taxon>
        <taxon>Enterobacterales</taxon>
        <taxon>Enterobacteriaceae</taxon>
        <taxon>Scandinavium</taxon>
    </lineage>
</organism>
<dbReference type="RefSeq" id="WP_258986918.1">
    <property type="nucleotide sequence ID" value="NZ_JALIGE010000068.1"/>
</dbReference>
<reference evidence="1 2" key="1">
    <citation type="submission" date="2022-04" db="EMBL/GenBank/DDBJ databases">
        <title>Proposal of a three novel species of Scandinavium, Scandinavium hiltneri, Scandinavium manionii, Scandinavium tedordense.</title>
        <authorList>
            <person name="Maddock D.W."/>
            <person name="Brady C.L."/>
            <person name="Denman S."/>
            <person name="Arnold D."/>
        </authorList>
    </citation>
    <scope>NUCLEOTIDE SEQUENCE [LARGE SCALE GENOMIC DNA]</scope>
    <source>
        <strain evidence="1 2">H11S7</strain>
    </source>
</reference>
<dbReference type="Proteomes" id="UP001205357">
    <property type="component" value="Unassembled WGS sequence"/>
</dbReference>
<gene>
    <name evidence="1" type="ORF">MUU47_04305</name>
</gene>
<accession>A0ABT2DXK5</accession>
<name>A0ABT2DXK5_9ENTR</name>
<keyword evidence="2" id="KW-1185">Reference proteome</keyword>
<evidence type="ECO:0000313" key="2">
    <source>
        <dbReference type="Proteomes" id="UP001205357"/>
    </source>
</evidence>
<sequence length="377" mass="42126">MTILTIFFCGTGSTRFDDTNANYCKGELVSTLAANNEGREFAEWVIIDGPGSGNLQDDELWVKSGEHFDVSGKFLGLGWQENIRHAIAIMKGEVNWQREKLTEKQYETLKKAGVPIQDVEVTGSFFWRHYDYGDRKVTQQQLQQQIIKIYRKGQVLPTQVNLVGWSRGGISCHMLANAMLLDPLLNTIPVNIFAIDPVPGPLNFDSTKTTLGKNVKEYVAFYARDERSKGFTCVIPETAKSTAVHVFPMAGRHATLVGNAAIDGEKGAKLLNEPGTIVRYLAETCLQKWGVKLRNTLNLDEKLLLKLHQGIKKNEDLYLKMHDLSYSVLTENDQGERYVSLGRQGVPYSAISGGIYTPHSGLASDYLNDTTLYDILK</sequence>